<protein>
    <recommendedName>
        <fullName evidence="3">Polyketide cyclase/dehydrase/lipid transport protein</fullName>
    </recommendedName>
</protein>
<dbReference type="EMBL" id="UAUI01000001">
    <property type="protein sequence ID" value="SPZ34757.1"/>
    <property type="molecule type" value="Genomic_DNA"/>
</dbReference>
<sequence>MEITFTGASGPGRFEVSYLTEETAKGIRLSCHIRMEQKGLFALADPVVAASLRRDFAANLRNLEALLETRAE</sequence>
<dbReference type="SUPFAM" id="SSF55961">
    <property type="entry name" value="Bet v1-like"/>
    <property type="match status" value="1"/>
</dbReference>
<dbReference type="Gene3D" id="3.30.530.20">
    <property type="match status" value="1"/>
</dbReference>
<name>A0AB38F5M5_RHOWR</name>
<organism evidence="1 2">
    <name type="scientific">Rhodococcus wratislaviensis</name>
    <name type="common">Tsukamurella wratislaviensis</name>
    <dbReference type="NCBI Taxonomy" id="44752"/>
    <lineage>
        <taxon>Bacteria</taxon>
        <taxon>Bacillati</taxon>
        <taxon>Actinomycetota</taxon>
        <taxon>Actinomycetes</taxon>
        <taxon>Mycobacteriales</taxon>
        <taxon>Nocardiaceae</taxon>
        <taxon>Rhodococcus</taxon>
    </lineage>
</organism>
<evidence type="ECO:0008006" key="3">
    <source>
        <dbReference type="Google" id="ProtNLM"/>
    </source>
</evidence>
<dbReference type="AlphaFoldDB" id="A0AB38F5M5"/>
<reference evidence="1 2" key="1">
    <citation type="submission" date="2018-06" db="EMBL/GenBank/DDBJ databases">
        <authorList>
            <consortium name="Pathogen Informatics"/>
            <person name="Doyle S."/>
        </authorList>
    </citation>
    <scope>NUCLEOTIDE SEQUENCE [LARGE SCALE GENOMIC DNA]</scope>
    <source>
        <strain evidence="1 2">NCTC13229</strain>
    </source>
</reference>
<evidence type="ECO:0000313" key="2">
    <source>
        <dbReference type="Proteomes" id="UP000251211"/>
    </source>
</evidence>
<proteinExistence type="predicted"/>
<evidence type="ECO:0000313" key="1">
    <source>
        <dbReference type="EMBL" id="SPZ34757.1"/>
    </source>
</evidence>
<gene>
    <name evidence="1" type="ORF">NCTC13229_00419</name>
</gene>
<accession>A0AB38F5M5</accession>
<comment type="caution">
    <text evidence="1">The sequence shown here is derived from an EMBL/GenBank/DDBJ whole genome shotgun (WGS) entry which is preliminary data.</text>
</comment>
<dbReference type="InterPro" id="IPR023393">
    <property type="entry name" value="START-like_dom_sf"/>
</dbReference>
<dbReference type="Proteomes" id="UP000251211">
    <property type="component" value="Unassembled WGS sequence"/>
</dbReference>
<dbReference type="RefSeq" id="WP_245973239.1">
    <property type="nucleotide sequence ID" value="NZ_QTTP01000001.1"/>
</dbReference>